<accession>A0ACC5ZZX8</accession>
<reference evidence="1" key="1">
    <citation type="submission" date="2022-06" db="EMBL/GenBank/DDBJ databases">
        <title>Lutimaribacter sp. EGI FJ00013, a novel bacterium isolated from a salt lake sediment enrichment.</title>
        <authorList>
            <person name="Gao L."/>
            <person name="Fang B.-Z."/>
            <person name="Li W.-J."/>
        </authorList>
    </citation>
    <scope>NUCLEOTIDE SEQUENCE</scope>
    <source>
        <strain evidence="1">EGI FJ00013</strain>
    </source>
</reference>
<gene>
    <name evidence="1" type="ORF">M8744_17090</name>
</gene>
<organism evidence="1 2">
    <name type="scientific">Lutimaribacter degradans</name>
    <dbReference type="NCBI Taxonomy" id="2945989"/>
    <lineage>
        <taxon>Bacteria</taxon>
        <taxon>Pseudomonadati</taxon>
        <taxon>Pseudomonadota</taxon>
        <taxon>Alphaproteobacteria</taxon>
        <taxon>Rhodobacterales</taxon>
        <taxon>Roseobacteraceae</taxon>
        <taxon>Lutimaribacter</taxon>
    </lineage>
</organism>
<dbReference type="EMBL" id="JAMQGO010000019">
    <property type="protein sequence ID" value="MCM2563867.1"/>
    <property type="molecule type" value="Genomic_DNA"/>
</dbReference>
<protein>
    <submittedName>
        <fullName evidence="1">Uncharacterized protein</fullName>
    </submittedName>
</protein>
<comment type="caution">
    <text evidence="1">The sequence shown here is derived from an EMBL/GenBank/DDBJ whole genome shotgun (WGS) entry which is preliminary data.</text>
</comment>
<proteinExistence type="predicted"/>
<name>A0ACC5ZZX8_9RHOB</name>
<dbReference type="Proteomes" id="UP001203036">
    <property type="component" value="Unassembled WGS sequence"/>
</dbReference>
<evidence type="ECO:0000313" key="1">
    <source>
        <dbReference type="EMBL" id="MCM2563867.1"/>
    </source>
</evidence>
<evidence type="ECO:0000313" key="2">
    <source>
        <dbReference type="Proteomes" id="UP001203036"/>
    </source>
</evidence>
<keyword evidence="2" id="KW-1185">Reference proteome</keyword>
<sequence>MSQIHRPDGPRRRLLGAFLLAVALMTGVSAPQARSPDRAVIRLSCPENAQPRDPLCRAMIQALAETAAGPTVIRTVARGDEAPTRPGDIGMALHVTKHGDGVLSGHLVWQKGPDGARQTGQAHRMTLRDTSFSPEICEQFTRELLKATPDLHATLTAP</sequence>